<dbReference type="InterPro" id="IPR006015">
    <property type="entry name" value="Universal_stress_UspA"/>
</dbReference>
<feature type="domain" description="UspA" evidence="2">
    <location>
        <begin position="225"/>
        <end position="286"/>
    </location>
</feature>
<dbReference type="CDD" id="cd00293">
    <property type="entry name" value="USP-like"/>
    <property type="match status" value="1"/>
</dbReference>
<sequence length="287" mass="30029">MAFRKITCFVTGGTRDAAALTAALLLAAPAKGNVEALYLRADPRDVMPMVGEGLSGALIQDLMKSLEQENRNHATKARDHLDRALAAAGGVWCERPPGSDRVSGFFAEAAGVTEDVMAAAARLSDLTVFPSVANEDRTAVLVGLEAALLEGGRPLLVAPETPPGMLGRVVAIAWNGRTQSARALALAMPLLAGADAVHVLGVDTMRTDADDVAAVVDYLAWHNIPAQYHKLSGTGGVAQQLQDACTAVGADLLVMGGYGHSRLRELILGGVTRAMLNQTRLPLLLAH</sequence>
<evidence type="ECO:0000256" key="1">
    <source>
        <dbReference type="ARBA" id="ARBA00008791"/>
    </source>
</evidence>
<comment type="similarity">
    <text evidence="1">Belongs to the universal stress protein A family.</text>
</comment>
<evidence type="ECO:0000313" key="4">
    <source>
        <dbReference type="Proteomes" id="UP000216998"/>
    </source>
</evidence>
<accession>A0A255YTS6</accession>
<dbReference type="RefSeq" id="WP_094457671.1">
    <property type="nucleotide sequence ID" value="NZ_NOXU01000031.1"/>
</dbReference>
<evidence type="ECO:0000313" key="3">
    <source>
        <dbReference type="EMBL" id="OYQ32637.1"/>
    </source>
</evidence>
<name>A0A255YTS6_9PROT</name>
<comment type="caution">
    <text evidence="3">The sequence shown here is derived from an EMBL/GenBank/DDBJ whole genome shotgun (WGS) entry which is preliminary data.</text>
</comment>
<protein>
    <recommendedName>
        <fullName evidence="2">UspA domain-containing protein</fullName>
    </recommendedName>
</protein>
<evidence type="ECO:0000259" key="2">
    <source>
        <dbReference type="Pfam" id="PF00582"/>
    </source>
</evidence>
<gene>
    <name evidence="3" type="ORF">CHU95_17845</name>
</gene>
<dbReference type="Pfam" id="PF00582">
    <property type="entry name" value="Usp"/>
    <property type="match status" value="1"/>
</dbReference>
<dbReference type="SUPFAM" id="SSF52402">
    <property type="entry name" value="Adenine nucleotide alpha hydrolases-like"/>
    <property type="match status" value="1"/>
</dbReference>
<reference evidence="3 4" key="1">
    <citation type="submission" date="2017-07" db="EMBL/GenBank/DDBJ databases">
        <title>Niveispirillum cyanobacteriorum sp. nov., isolated from cyanobacterial aggregates in a eutrophic lake.</title>
        <authorList>
            <person name="Cai H."/>
        </authorList>
    </citation>
    <scope>NUCLEOTIDE SEQUENCE [LARGE SCALE GENOMIC DNA]</scope>
    <source>
        <strain evidence="4">TH1-14</strain>
    </source>
</reference>
<dbReference type="OrthoDB" id="9804721at2"/>
<dbReference type="PRINTS" id="PR01438">
    <property type="entry name" value="UNVRSLSTRESS"/>
</dbReference>
<dbReference type="InterPro" id="IPR006016">
    <property type="entry name" value="UspA"/>
</dbReference>
<dbReference type="AlphaFoldDB" id="A0A255YTS6"/>
<organism evidence="3 4">
    <name type="scientific">Niveispirillum lacus</name>
    <dbReference type="NCBI Taxonomy" id="1981099"/>
    <lineage>
        <taxon>Bacteria</taxon>
        <taxon>Pseudomonadati</taxon>
        <taxon>Pseudomonadota</taxon>
        <taxon>Alphaproteobacteria</taxon>
        <taxon>Rhodospirillales</taxon>
        <taxon>Azospirillaceae</taxon>
        <taxon>Niveispirillum</taxon>
    </lineage>
</organism>
<dbReference type="Proteomes" id="UP000216998">
    <property type="component" value="Unassembled WGS sequence"/>
</dbReference>
<dbReference type="EMBL" id="NOXU01000031">
    <property type="protein sequence ID" value="OYQ32637.1"/>
    <property type="molecule type" value="Genomic_DNA"/>
</dbReference>
<dbReference type="Gene3D" id="3.40.50.12370">
    <property type="match status" value="1"/>
</dbReference>
<proteinExistence type="inferred from homology"/>
<keyword evidence="4" id="KW-1185">Reference proteome</keyword>